<keyword evidence="3" id="KW-1185">Reference proteome</keyword>
<sequence length="336" mass="36677">MNTTDLRQVLDERSSHSAEQVMHHLRLHGVATKVRRRRRRRVATWTACVLVVLGAVSGVALLPRPTPPGPPATHTIEGFPEYARGTRVAAAASADLSVRRVEVTMVPSTLDLTVFTRCDSPADNVVMDMTVTVNNHELTSGSCGGAARWWSWTPELGVAVGKPATFVMTVTGARRSEGEQTVAAAIPATGTFGLALGERIPFDSYPLPPRPAGTLRPLDEHPGTCSQESCPDAVIIRSDPNDPTLPVRRTLTWKPISDIDMVGQTPGFLHLKVNNVEIATGEWWDYELGGHGMYGDQGGQWKDEFRLDPKPGDQVTIEIVPEHQTGEWQVVFRPAD</sequence>
<protein>
    <submittedName>
        <fullName evidence="2">Uncharacterized protein</fullName>
    </submittedName>
</protein>
<keyword evidence="1" id="KW-0812">Transmembrane</keyword>
<dbReference type="AlphaFoldDB" id="A0A1H3T1X2"/>
<dbReference type="STRING" id="137265.SAMN05421684_5019"/>
<gene>
    <name evidence="2" type="ORF">SAMN05421684_5019</name>
</gene>
<feature type="transmembrane region" description="Helical" evidence="1">
    <location>
        <begin position="42"/>
        <end position="62"/>
    </location>
</feature>
<evidence type="ECO:0000256" key="1">
    <source>
        <dbReference type="SAM" id="Phobius"/>
    </source>
</evidence>
<keyword evidence="1" id="KW-0472">Membrane</keyword>
<dbReference type="OrthoDB" id="3355096at2"/>
<proteinExistence type="predicted"/>
<dbReference type="EMBL" id="FNQB01000003">
    <property type="protein sequence ID" value="SDZ43745.1"/>
    <property type="molecule type" value="Genomic_DNA"/>
</dbReference>
<evidence type="ECO:0000313" key="2">
    <source>
        <dbReference type="EMBL" id="SDZ43745.1"/>
    </source>
</evidence>
<dbReference type="Proteomes" id="UP000199632">
    <property type="component" value="Unassembled WGS sequence"/>
</dbReference>
<organism evidence="2 3">
    <name type="scientific">Asanoa ishikariensis</name>
    <dbReference type="NCBI Taxonomy" id="137265"/>
    <lineage>
        <taxon>Bacteria</taxon>
        <taxon>Bacillati</taxon>
        <taxon>Actinomycetota</taxon>
        <taxon>Actinomycetes</taxon>
        <taxon>Micromonosporales</taxon>
        <taxon>Micromonosporaceae</taxon>
        <taxon>Asanoa</taxon>
    </lineage>
</organism>
<keyword evidence="1" id="KW-1133">Transmembrane helix</keyword>
<dbReference type="RefSeq" id="WP_090798071.1">
    <property type="nucleotide sequence ID" value="NZ_BOND01000004.1"/>
</dbReference>
<accession>A0A1H3T1X2</accession>
<reference evidence="3" key="1">
    <citation type="submission" date="2016-10" db="EMBL/GenBank/DDBJ databases">
        <authorList>
            <person name="Varghese N."/>
            <person name="Submissions S."/>
        </authorList>
    </citation>
    <scope>NUCLEOTIDE SEQUENCE [LARGE SCALE GENOMIC DNA]</scope>
    <source>
        <strain evidence="3">DSM 44718</strain>
    </source>
</reference>
<name>A0A1H3T1X2_9ACTN</name>
<evidence type="ECO:0000313" key="3">
    <source>
        <dbReference type="Proteomes" id="UP000199632"/>
    </source>
</evidence>